<dbReference type="InterPro" id="IPR035367">
    <property type="entry name" value="Nrap_D2"/>
</dbReference>
<dbReference type="InterPro" id="IPR005554">
    <property type="entry name" value="NOL6/Upt22"/>
</dbReference>
<feature type="compositionally biased region" description="Polar residues" evidence="6">
    <location>
        <begin position="1"/>
        <end position="11"/>
    </location>
</feature>
<feature type="domain" description="Nrap protein" evidence="11">
    <location>
        <begin position="913"/>
        <end position="1070"/>
    </location>
</feature>
<dbReference type="Pfam" id="PF17404">
    <property type="entry name" value="Nrap_D3"/>
    <property type="match status" value="1"/>
</dbReference>
<dbReference type="InterPro" id="IPR035082">
    <property type="entry name" value="Nrap_D1"/>
</dbReference>
<dbReference type="PANTHER" id="PTHR17972">
    <property type="entry name" value="NUCLEOLAR RNA-ASSOCIATED PROTEIN"/>
    <property type="match status" value="1"/>
</dbReference>
<keyword evidence="5" id="KW-0690">Ribosome biogenesis</keyword>
<keyword evidence="3 5" id="KW-0694">RNA-binding</keyword>
<feature type="compositionally biased region" description="Acidic residues" evidence="6">
    <location>
        <begin position="78"/>
        <end position="116"/>
    </location>
</feature>
<proteinExistence type="inferred from homology"/>
<dbReference type="OrthoDB" id="10251401at2759"/>
<keyword evidence="5" id="KW-0698">rRNA processing</keyword>
<evidence type="ECO:0000259" key="9">
    <source>
        <dbReference type="Pfam" id="PF17404"/>
    </source>
</evidence>
<protein>
    <recommendedName>
        <fullName evidence="5">U3 small nucleolar RNA-associated protein 22</fullName>
    </recommendedName>
</protein>
<dbReference type="InterPro" id="IPR035369">
    <property type="entry name" value="Nrap_D4"/>
</dbReference>
<comment type="similarity">
    <text evidence="2 5">Belongs to the NRAP family.</text>
</comment>
<feature type="domain" description="Nrap protein" evidence="9">
    <location>
        <begin position="578"/>
        <end position="705"/>
    </location>
</feature>
<dbReference type="Proteomes" id="UP000070133">
    <property type="component" value="Unassembled WGS sequence"/>
</dbReference>
<evidence type="ECO:0000256" key="1">
    <source>
        <dbReference type="ARBA" id="ARBA00004604"/>
    </source>
</evidence>
<dbReference type="GO" id="GO:0006364">
    <property type="term" value="P:rRNA processing"/>
    <property type="evidence" value="ECO:0007669"/>
    <property type="project" value="UniProtKB-KW"/>
</dbReference>
<dbReference type="GO" id="GO:0003723">
    <property type="term" value="F:RNA binding"/>
    <property type="evidence" value="ECO:0007669"/>
    <property type="project" value="UniProtKB-KW"/>
</dbReference>
<feature type="domain" description="Nrap protein" evidence="8">
    <location>
        <begin position="411"/>
        <end position="550"/>
    </location>
</feature>
<feature type="region of interest" description="Disordered" evidence="6">
    <location>
        <begin position="1"/>
        <end position="154"/>
    </location>
</feature>
<dbReference type="InterPro" id="IPR035368">
    <property type="entry name" value="Nrap_D3"/>
</dbReference>
<gene>
    <name evidence="13" type="ORF">AC578_2944</name>
</gene>
<evidence type="ECO:0000256" key="6">
    <source>
        <dbReference type="SAM" id="MobiDB-lite"/>
    </source>
</evidence>
<dbReference type="Pfam" id="PF17407">
    <property type="entry name" value="Nrap_D6"/>
    <property type="match status" value="1"/>
</dbReference>
<dbReference type="GO" id="GO:0032040">
    <property type="term" value="C:small-subunit processome"/>
    <property type="evidence" value="ECO:0007669"/>
    <property type="project" value="TreeGrafter"/>
</dbReference>
<evidence type="ECO:0000256" key="4">
    <source>
        <dbReference type="ARBA" id="ARBA00023242"/>
    </source>
</evidence>
<dbReference type="InterPro" id="IPR035371">
    <property type="entry name" value="Nrap_D6"/>
</dbReference>
<dbReference type="Gene3D" id="1.10.1410.10">
    <property type="match status" value="1"/>
</dbReference>
<reference evidence="13 14" key="1">
    <citation type="submission" date="2015-07" db="EMBL/GenBank/DDBJ databases">
        <title>Comparative genomics of the Sigatoka disease complex on banana suggests a link between parallel evolutionary changes in Pseudocercospora fijiensis and Pseudocercospora eumusae and increased virulence on the banana host.</title>
        <authorList>
            <person name="Chang T.-C."/>
            <person name="Salvucci A."/>
            <person name="Crous P.W."/>
            <person name="Stergiopoulos I."/>
        </authorList>
    </citation>
    <scope>NUCLEOTIDE SEQUENCE [LARGE SCALE GENOMIC DNA]</scope>
    <source>
        <strain evidence="13 14">CBS 114824</strain>
    </source>
</reference>
<evidence type="ECO:0000259" key="8">
    <source>
        <dbReference type="Pfam" id="PF17403"/>
    </source>
</evidence>
<feature type="domain" description="Nrap protein" evidence="7">
    <location>
        <begin position="266"/>
        <end position="406"/>
    </location>
</feature>
<evidence type="ECO:0000259" key="12">
    <source>
        <dbReference type="Pfam" id="PF17407"/>
    </source>
</evidence>
<dbReference type="Pfam" id="PF17403">
    <property type="entry name" value="Nrap_D2"/>
    <property type="match status" value="1"/>
</dbReference>
<organism evidence="13 14">
    <name type="scientific">Pseudocercospora eumusae</name>
    <dbReference type="NCBI Taxonomy" id="321146"/>
    <lineage>
        <taxon>Eukaryota</taxon>
        <taxon>Fungi</taxon>
        <taxon>Dikarya</taxon>
        <taxon>Ascomycota</taxon>
        <taxon>Pezizomycotina</taxon>
        <taxon>Dothideomycetes</taxon>
        <taxon>Dothideomycetidae</taxon>
        <taxon>Mycosphaerellales</taxon>
        <taxon>Mycosphaerellaceae</taxon>
        <taxon>Pseudocercospora</taxon>
    </lineage>
</organism>
<evidence type="ECO:0000256" key="5">
    <source>
        <dbReference type="RuleBase" id="RU364032"/>
    </source>
</evidence>
<feature type="compositionally biased region" description="Low complexity" evidence="6">
    <location>
        <begin position="33"/>
        <end position="52"/>
    </location>
</feature>
<evidence type="ECO:0000313" key="13">
    <source>
        <dbReference type="EMBL" id="KXT00773.1"/>
    </source>
</evidence>
<evidence type="ECO:0000259" key="11">
    <source>
        <dbReference type="Pfam" id="PF17406"/>
    </source>
</evidence>
<dbReference type="InterPro" id="IPR035370">
    <property type="entry name" value="Nrap_D5"/>
</dbReference>
<dbReference type="GO" id="GO:0032545">
    <property type="term" value="C:CURI complex"/>
    <property type="evidence" value="ECO:0007669"/>
    <property type="project" value="TreeGrafter"/>
</dbReference>
<dbReference type="Pfam" id="PF17406">
    <property type="entry name" value="Nrap_D5"/>
    <property type="match status" value="1"/>
</dbReference>
<dbReference type="GO" id="GO:0006409">
    <property type="term" value="P:tRNA export from nucleus"/>
    <property type="evidence" value="ECO:0007669"/>
    <property type="project" value="TreeGrafter"/>
</dbReference>
<keyword evidence="4 5" id="KW-0539">Nucleus</keyword>
<feature type="compositionally biased region" description="Polar residues" evidence="6">
    <location>
        <begin position="19"/>
        <end position="32"/>
    </location>
</feature>
<dbReference type="Pfam" id="PF03813">
    <property type="entry name" value="Nrap"/>
    <property type="match status" value="1"/>
</dbReference>
<dbReference type="Gene3D" id="3.30.70.3030">
    <property type="match status" value="1"/>
</dbReference>
<name>A0A139HEB9_9PEZI</name>
<comment type="caution">
    <text evidence="13">The sequence shown here is derived from an EMBL/GenBank/DDBJ whole genome shotgun (WGS) entry which is preliminary data.</text>
</comment>
<evidence type="ECO:0000256" key="2">
    <source>
        <dbReference type="ARBA" id="ARBA00006674"/>
    </source>
</evidence>
<dbReference type="GO" id="GO:0034456">
    <property type="term" value="C:UTP-C complex"/>
    <property type="evidence" value="ECO:0007669"/>
    <property type="project" value="TreeGrafter"/>
</dbReference>
<dbReference type="EMBL" id="LFZN01000067">
    <property type="protein sequence ID" value="KXT00773.1"/>
    <property type="molecule type" value="Genomic_DNA"/>
</dbReference>
<dbReference type="STRING" id="321146.A0A139HEB9"/>
<sequence>MVSRGGVSSQARFPVLTRKASSVSQAQATIWGSASSSSGLRPASAMAMAAPATKRRKTDHVSSSDEDDDASFASFSDDAAEGAEDEVNGAGSGEDEDEEMDDLEESEGGSDDEVSDDENHQGERGTPIAISKTPPTTSDTRRKPNRASQAGASAYANGSYKSNVFKLQVDELLLHIRPRQGQREGNAEAVLHKLKKTIEHIPPRGPFLLQDAERDLIKEKVAIPFPEPRPPKDAKYKFAYAKPSIINVVGSFALKTSLRSRDRVEVDMIVVMPSSIFEDKDYLNYRYFYKRAYYLACIAAGLQKAYKNEYQIRFKLMHNDPLKPILAVSSAEKSGEALPADKWSVNIIPCVGEAQFSVDKLRPEKNCVRAASGDEADKQPPTPFYNSSLRADMLMMEYLKLLHGASRRCDAFKDACLLGSTWLRQRDLASTNEKGGFGNFEWNAFMALCLQGGGANDKPLLSDGYSSYQLFKATLQLIAMKDFIKNPLRIGSASDAPKITGLVAWDAERRHNVLYRASEWAYKRIRSEARSTLATLGDQMQDGFDATFILRLHEASYSSDYVVQIPERLLLRGTNSSDHDSHQHLQMLYDVLRKGLGDRVTSIFIQTDAVVPWDLGSSRPRAAVNSLVTVGLVVNPDTVRRTVDHGPSAEQKTESAAFRKFWGEKAELRRFKDGSILESLVWSSPQGSGHSVLEQVVRFLLGHHFGAVTLDDVKLFGDDFGKLIRGGSDIRSFEPLMTRYKQFESDVRDLRDLPLSIRQIMPASGQLCYSSIRPPANGHGKPVPADVTIQFEGSGRWPDDLVAIQRTKIAFLLKINDMLSESVDGITTRIGLENEGQDTLNQGFLDVTYEQDATFRLRIYHDREQTLLERQLKSKTTDPKTREIAAIGLARYKREYVKAPAQCQAITRLSTRFPALSGAIRLTKKWFASHLLTNHIPEEVVELLVVRTFTQPSPWQTPSSVQTGFLRTLFWISRWDWRVDPLIVDLSASGDLKQADMQTIRTNLEAWRKLDPAMNRVALFAASNLDHDGTTWTDGTPAKVVAGRMTALAKAACAEVAEKQLELDPASLFSSPLSDFDFVLHLNPTFIAGKTRKSSTSIPTFKNLELDTIADTDLIGFDPVKSFLTELESVYGSAILFFYGASERSVITALWSPLTARRSWKVNLAYSTIPVKAESDDGDVQADLNKTAILAEISRLGGDLIEKVEVVKPLK</sequence>
<evidence type="ECO:0000313" key="14">
    <source>
        <dbReference type="Proteomes" id="UP000070133"/>
    </source>
</evidence>
<dbReference type="Pfam" id="PF17405">
    <property type="entry name" value="Nrap_D4"/>
    <property type="match status" value="1"/>
</dbReference>
<keyword evidence="14" id="KW-1185">Reference proteome</keyword>
<dbReference type="PANTHER" id="PTHR17972:SF0">
    <property type="entry name" value="NUCLEOLAR PROTEIN 6"/>
    <property type="match status" value="1"/>
</dbReference>
<accession>A0A139HEB9</accession>
<keyword evidence="5" id="KW-0687">Ribonucleoprotein</keyword>
<feature type="domain" description="Nrap protein" evidence="12">
    <location>
        <begin position="1073"/>
        <end position="1204"/>
    </location>
</feature>
<dbReference type="AlphaFoldDB" id="A0A139HEB9"/>
<evidence type="ECO:0000256" key="3">
    <source>
        <dbReference type="ARBA" id="ARBA00022884"/>
    </source>
</evidence>
<evidence type="ECO:0000259" key="7">
    <source>
        <dbReference type="Pfam" id="PF03813"/>
    </source>
</evidence>
<comment type="subcellular location">
    <subcellularLocation>
        <location evidence="1 5">Nucleus</location>
        <location evidence="1 5">Nucleolus</location>
    </subcellularLocation>
</comment>
<evidence type="ECO:0000259" key="10">
    <source>
        <dbReference type="Pfam" id="PF17405"/>
    </source>
</evidence>
<feature type="domain" description="Nrap protein" evidence="10">
    <location>
        <begin position="728"/>
        <end position="911"/>
    </location>
</feature>